<keyword evidence="3" id="KW-1185">Reference proteome</keyword>
<evidence type="ECO:0000256" key="1">
    <source>
        <dbReference type="SAM" id="MobiDB-lite"/>
    </source>
</evidence>
<organism evidence="2 3">
    <name type="scientific">Nonomuraea africana</name>
    <dbReference type="NCBI Taxonomy" id="46171"/>
    <lineage>
        <taxon>Bacteria</taxon>
        <taxon>Bacillati</taxon>
        <taxon>Actinomycetota</taxon>
        <taxon>Actinomycetes</taxon>
        <taxon>Streptosporangiales</taxon>
        <taxon>Streptosporangiaceae</taxon>
        <taxon>Nonomuraea</taxon>
    </lineage>
</organism>
<evidence type="ECO:0000313" key="3">
    <source>
        <dbReference type="Proteomes" id="UP000661607"/>
    </source>
</evidence>
<gene>
    <name evidence="2" type="ORF">H4W81_009489</name>
</gene>
<comment type="caution">
    <text evidence="2">The sequence shown here is derived from an EMBL/GenBank/DDBJ whole genome shotgun (WGS) entry which is preliminary data.</text>
</comment>
<feature type="region of interest" description="Disordered" evidence="1">
    <location>
        <begin position="1"/>
        <end position="20"/>
    </location>
</feature>
<reference evidence="2 3" key="1">
    <citation type="submission" date="2020-10" db="EMBL/GenBank/DDBJ databases">
        <title>Sequencing the genomes of 1000 actinobacteria strains.</title>
        <authorList>
            <person name="Klenk H.-P."/>
        </authorList>
    </citation>
    <scope>NUCLEOTIDE SEQUENCE [LARGE SCALE GENOMIC DNA]</scope>
    <source>
        <strain evidence="2 3">DSM 43748</strain>
    </source>
</reference>
<dbReference type="RefSeq" id="WP_192781617.1">
    <property type="nucleotide sequence ID" value="NZ_BAAASY010000032.1"/>
</dbReference>
<accession>A0ABR9KX61</accession>
<protein>
    <submittedName>
        <fullName evidence="2">Uncharacterized protein</fullName>
    </submittedName>
</protein>
<proteinExistence type="predicted"/>
<sequence length="156" mass="16943">MTSRHELIFDQPDIPQDFDDTEPEIVATTYLATATRTGKYWTATVHGLPDRHNLQVQGATWKETKSNVLDRTVDLLGSDAGVVGVLLVPADTEEASALEAVRDARAARLLAEQAERDAVRAAAQTLLDRGWSTRDAGSALGLSHQRISQLAPRVNA</sequence>
<dbReference type="EMBL" id="JADBEF010000002">
    <property type="protein sequence ID" value="MBE1566617.1"/>
    <property type="molecule type" value="Genomic_DNA"/>
</dbReference>
<dbReference type="Proteomes" id="UP000661607">
    <property type="component" value="Unassembled WGS sequence"/>
</dbReference>
<evidence type="ECO:0000313" key="2">
    <source>
        <dbReference type="EMBL" id="MBE1566617.1"/>
    </source>
</evidence>
<name>A0ABR9KX61_9ACTN</name>